<evidence type="ECO:0000313" key="2">
    <source>
        <dbReference type="EMBL" id="KAK1679008.1"/>
    </source>
</evidence>
<dbReference type="EMBL" id="JAUUTY010000002">
    <property type="protein sequence ID" value="KAK1679008.1"/>
    <property type="molecule type" value="Genomic_DNA"/>
</dbReference>
<feature type="region of interest" description="Disordered" evidence="1">
    <location>
        <begin position="1"/>
        <end position="37"/>
    </location>
</feature>
<feature type="compositionally biased region" description="Basic residues" evidence="1">
    <location>
        <begin position="1"/>
        <end position="19"/>
    </location>
</feature>
<sequence length="241" mass="26248">MAGARGHGRGRGHRDKGRGRAAGSPPSERSSSPEEETNCFDDKFFEFVVLINEGPFGTKRLSEKFVQFLTSLELAGLHPREASCDFRRWAVEVLFDEQRPDMFLDTAGRSSPVSTTYRLFRSEVLLLWEILVICDLKSYTGNILGIGRNKGGPTPQGGAAKGEGAPPYGVGPSSALRLCPFAYIISQNPSTESHDTEKFQTPPPPISSRGIQEIASGTLPEKGIITEGLYITMPASGLMRE</sequence>
<proteinExistence type="predicted"/>
<feature type="compositionally biased region" description="Low complexity" evidence="1">
    <location>
        <begin position="21"/>
        <end position="30"/>
    </location>
</feature>
<gene>
    <name evidence="2" type="ORF">QYE76_039856</name>
</gene>
<feature type="region of interest" description="Disordered" evidence="1">
    <location>
        <begin position="190"/>
        <end position="209"/>
    </location>
</feature>
<name>A0AAD8WUW9_LOLMU</name>
<comment type="caution">
    <text evidence="2">The sequence shown here is derived from an EMBL/GenBank/DDBJ whole genome shotgun (WGS) entry which is preliminary data.</text>
</comment>
<keyword evidence="3" id="KW-1185">Reference proteome</keyword>
<evidence type="ECO:0000313" key="3">
    <source>
        <dbReference type="Proteomes" id="UP001231189"/>
    </source>
</evidence>
<dbReference type="AlphaFoldDB" id="A0AAD8WUW9"/>
<evidence type="ECO:0000256" key="1">
    <source>
        <dbReference type="SAM" id="MobiDB-lite"/>
    </source>
</evidence>
<dbReference type="Proteomes" id="UP001231189">
    <property type="component" value="Unassembled WGS sequence"/>
</dbReference>
<organism evidence="2 3">
    <name type="scientific">Lolium multiflorum</name>
    <name type="common">Italian ryegrass</name>
    <name type="synonym">Lolium perenne subsp. multiflorum</name>
    <dbReference type="NCBI Taxonomy" id="4521"/>
    <lineage>
        <taxon>Eukaryota</taxon>
        <taxon>Viridiplantae</taxon>
        <taxon>Streptophyta</taxon>
        <taxon>Embryophyta</taxon>
        <taxon>Tracheophyta</taxon>
        <taxon>Spermatophyta</taxon>
        <taxon>Magnoliopsida</taxon>
        <taxon>Liliopsida</taxon>
        <taxon>Poales</taxon>
        <taxon>Poaceae</taxon>
        <taxon>BOP clade</taxon>
        <taxon>Pooideae</taxon>
        <taxon>Poodae</taxon>
        <taxon>Poeae</taxon>
        <taxon>Poeae Chloroplast Group 2 (Poeae type)</taxon>
        <taxon>Loliodinae</taxon>
        <taxon>Loliinae</taxon>
        <taxon>Lolium</taxon>
    </lineage>
</organism>
<accession>A0AAD8WUW9</accession>
<reference evidence="2" key="1">
    <citation type="submission" date="2023-07" db="EMBL/GenBank/DDBJ databases">
        <title>A chromosome-level genome assembly of Lolium multiflorum.</title>
        <authorList>
            <person name="Chen Y."/>
            <person name="Copetti D."/>
            <person name="Kolliker R."/>
            <person name="Studer B."/>
        </authorList>
    </citation>
    <scope>NUCLEOTIDE SEQUENCE</scope>
    <source>
        <strain evidence="2">02402/16</strain>
        <tissue evidence="2">Leaf</tissue>
    </source>
</reference>
<protein>
    <submittedName>
        <fullName evidence="2">Uncharacterized protein</fullName>
    </submittedName>
</protein>